<feature type="compositionally biased region" description="Polar residues" evidence="2">
    <location>
        <begin position="758"/>
        <end position="774"/>
    </location>
</feature>
<dbReference type="InterPro" id="IPR031325">
    <property type="entry name" value="RHS_repeat"/>
</dbReference>
<accession>A0ABS7QEL5</accession>
<dbReference type="InterPro" id="IPR056823">
    <property type="entry name" value="TEN-like_YD-shell"/>
</dbReference>
<proteinExistence type="predicted"/>
<dbReference type="EMBL" id="JAINZZ010000051">
    <property type="protein sequence ID" value="MBY8881601.1"/>
    <property type="molecule type" value="Genomic_DNA"/>
</dbReference>
<dbReference type="PANTHER" id="PTHR32305">
    <property type="match status" value="1"/>
</dbReference>
<dbReference type="Pfam" id="PF05593">
    <property type="entry name" value="RHS_repeat"/>
    <property type="match status" value="3"/>
</dbReference>
<keyword evidence="1" id="KW-0677">Repeat</keyword>
<gene>
    <name evidence="4" type="ORF">K7862_28770</name>
</gene>
<keyword evidence="5" id="KW-1185">Reference proteome</keyword>
<dbReference type="NCBIfam" id="TIGR01643">
    <property type="entry name" value="YD_repeat_2x"/>
    <property type="match status" value="5"/>
</dbReference>
<dbReference type="RefSeq" id="WP_222967578.1">
    <property type="nucleotide sequence ID" value="NZ_JAINZZ010000051.1"/>
</dbReference>
<feature type="domain" description="Teneurin-like YD-shell" evidence="3">
    <location>
        <begin position="835"/>
        <end position="930"/>
    </location>
</feature>
<comment type="caution">
    <text evidence="4">The sequence shown here is derived from an EMBL/GenBank/DDBJ whole genome shotgun (WGS) entry which is preliminary data.</text>
</comment>
<sequence length="1037" mass="109403">MAKTLNTTVDAESFGEVPWHGFSTIRLDDALVAKIDLYDGDLLLDATWMDLPVAGRSLEYTNTTPSWNSSPWGNWDRHLYFWQDANGNHTQDGDISVYEDHGEPVQFARNTDGSYSLDSPGYRETLTKNSDGTYTVAHTDTGLKDTYKPNADTVNQGDLISSTDRNGNTTRVSYYTTTTPGNYTYNIGYRLTDQRTGHYIDAQPGPAGFTLTDGTGRTAIDSCATATQCTFTDTAGKRTVYDYDSDGRVIKVTTPEGRETTFTYDDGNSITSFTRVTDNVTGAGQTTLINYGDADPYPTTITDPLQHATSYVTDDDGAVTKVTDALGHTRSHSYDANHNETTAVDAMGTGSTAGNTTTYGWTNNNLTSAAMPMGATATLAGYASHGGAQLPGSLTDPQGSTTAYSYDSAGNLLQVKDTTSGGTGANWTYTYQGGSTDCGGFTGQRCTATDPNGNTTHFAYNTGDLVTMTPPAPLGKTTYTYDSRDRIHTATDGRNITTTYTYDDRDRVTKVATAHTTTVLTYDGDGNLLQQTDASGTTKYTYDALGRENWRQLPSGEQSSLGYDAGGNTATFTDPAGTVVYRYDEANRLKSLTEPGGAQTTYLYDNDDHRTRTTYPGNTTLATTWDNDGRPSTVTGANGSTTLSKYTYAYTSGPSGKDGAKVSKRTDNAGAAIAYAYDTQGRLTRAVETNSGGTTTAGWLYCYDAGGNLQNAVSSGVTSSSNCSGTRVFQYTANAANELSGAGIASPNNWGYDADGNETGTDTPAATPRSGETWTDLNQNSALTVAGSTYTATYSGTGSSERTTLAGPSSTTAFSHTALGLTTATTTGGSGAGTTRFIREPGGTLTGMTTAAGTDYYLTDAQGSVTAVVDNAGHQVAAYTYTPYGAPRTTTGTLNQPNRYTGAYLDPSGLYNLGARSYDPTLGRFTQPDPSGKEANPYAYTAGDPINYTDPKGTFSLSDLDGVIGHISDAKDAYSITTDLISGDIEGAARGTASLTAGFIVGAICEAATGPESGFVSTLGCFAAGYDTSTGIEHWLS</sequence>
<dbReference type="InterPro" id="IPR006530">
    <property type="entry name" value="YD"/>
</dbReference>
<name>A0ABS7QEL5_9ACTN</name>
<evidence type="ECO:0000313" key="5">
    <source>
        <dbReference type="Proteomes" id="UP000778578"/>
    </source>
</evidence>
<evidence type="ECO:0000313" key="4">
    <source>
        <dbReference type="EMBL" id="MBY8881601.1"/>
    </source>
</evidence>
<dbReference type="NCBIfam" id="TIGR03696">
    <property type="entry name" value="Rhs_assc_core"/>
    <property type="match status" value="1"/>
</dbReference>
<dbReference type="Gene3D" id="2.180.10.10">
    <property type="entry name" value="RHS repeat-associated core"/>
    <property type="match status" value="3"/>
</dbReference>
<evidence type="ECO:0000256" key="2">
    <source>
        <dbReference type="SAM" id="MobiDB-lite"/>
    </source>
</evidence>
<dbReference type="InterPro" id="IPR050708">
    <property type="entry name" value="T6SS_VgrG/RHS"/>
</dbReference>
<dbReference type="Proteomes" id="UP000778578">
    <property type="component" value="Unassembled WGS sequence"/>
</dbReference>
<organism evidence="4 5">
    <name type="scientific">Actinacidiphila acidipaludis</name>
    <dbReference type="NCBI Taxonomy" id="2873382"/>
    <lineage>
        <taxon>Bacteria</taxon>
        <taxon>Bacillati</taxon>
        <taxon>Actinomycetota</taxon>
        <taxon>Actinomycetes</taxon>
        <taxon>Kitasatosporales</taxon>
        <taxon>Streptomycetaceae</taxon>
        <taxon>Actinacidiphila</taxon>
    </lineage>
</organism>
<evidence type="ECO:0000256" key="1">
    <source>
        <dbReference type="ARBA" id="ARBA00022737"/>
    </source>
</evidence>
<dbReference type="Pfam" id="PF25023">
    <property type="entry name" value="TEN_YD-shell"/>
    <property type="match status" value="2"/>
</dbReference>
<protein>
    <submittedName>
        <fullName evidence="4">RHS repeat protein</fullName>
    </submittedName>
</protein>
<feature type="domain" description="Teneurin-like YD-shell" evidence="3">
    <location>
        <begin position="478"/>
        <end position="643"/>
    </location>
</feature>
<evidence type="ECO:0000259" key="3">
    <source>
        <dbReference type="Pfam" id="PF25023"/>
    </source>
</evidence>
<feature type="region of interest" description="Disordered" evidence="2">
    <location>
        <begin position="755"/>
        <end position="774"/>
    </location>
</feature>
<reference evidence="4 5" key="1">
    <citation type="submission" date="2021-08" db="EMBL/GenBank/DDBJ databases">
        <title>WGS of actinomycetes from Thailand.</title>
        <authorList>
            <person name="Thawai C."/>
        </authorList>
    </citation>
    <scope>NUCLEOTIDE SEQUENCE [LARGE SCALE GENOMIC DNA]</scope>
    <source>
        <strain evidence="4 5">PLK6-54</strain>
    </source>
</reference>
<dbReference type="PANTHER" id="PTHR32305:SF15">
    <property type="entry name" value="PROTEIN RHSA-RELATED"/>
    <property type="match status" value="1"/>
</dbReference>
<dbReference type="InterPro" id="IPR022385">
    <property type="entry name" value="Rhs_assc_core"/>
</dbReference>